<keyword evidence="1" id="KW-0479">Metal-binding</keyword>
<evidence type="ECO:0000256" key="2">
    <source>
        <dbReference type="ARBA" id="ARBA00023015"/>
    </source>
</evidence>
<gene>
    <name evidence="8" type="ORF">BO94DRAFT_624585</name>
</gene>
<reference evidence="8 9" key="1">
    <citation type="submission" date="2016-12" db="EMBL/GenBank/DDBJ databases">
        <title>The genomes of Aspergillus section Nigri reveals drivers in fungal speciation.</title>
        <authorList>
            <consortium name="DOE Joint Genome Institute"/>
            <person name="Vesth T.C."/>
            <person name="Nybo J."/>
            <person name="Theobald S."/>
            <person name="Brandl J."/>
            <person name="Frisvad J.C."/>
            <person name="Nielsen K.F."/>
            <person name="Lyhne E.K."/>
            <person name="Kogle M.E."/>
            <person name="Kuo A."/>
            <person name="Riley R."/>
            <person name="Clum A."/>
            <person name="Nolan M."/>
            <person name="Lipzen A."/>
            <person name="Salamov A."/>
            <person name="Henrissat B."/>
            <person name="Wiebenga A."/>
            <person name="De Vries R.P."/>
            <person name="Grigoriev I.V."/>
            <person name="Mortensen U.H."/>
            <person name="Andersen M.R."/>
            <person name="Baker S.E."/>
        </authorList>
    </citation>
    <scope>NUCLEOTIDE SEQUENCE [LARGE SCALE GENOMIC DNA]</scope>
    <source>
        <strain evidence="8 9">CBS 115572</strain>
    </source>
</reference>
<dbReference type="Gene3D" id="4.10.240.10">
    <property type="entry name" value="Zn(2)-C6 fungal-type DNA-binding domain"/>
    <property type="match status" value="1"/>
</dbReference>
<dbReference type="GO" id="GO:0009893">
    <property type="term" value="P:positive regulation of metabolic process"/>
    <property type="evidence" value="ECO:0007669"/>
    <property type="project" value="UniProtKB-ARBA"/>
</dbReference>
<evidence type="ECO:0000313" key="9">
    <source>
        <dbReference type="Proteomes" id="UP000246702"/>
    </source>
</evidence>
<dbReference type="Proteomes" id="UP000246702">
    <property type="component" value="Unassembled WGS sequence"/>
</dbReference>
<feature type="compositionally biased region" description="Polar residues" evidence="6">
    <location>
        <begin position="94"/>
        <end position="110"/>
    </location>
</feature>
<dbReference type="PANTHER" id="PTHR46910:SF25">
    <property type="entry name" value="ABC-TRANSPORTER-REGULATING TRANSCRIPTION FACTOR"/>
    <property type="match status" value="1"/>
</dbReference>
<feature type="domain" description="Zn(2)-C6 fungal-type" evidence="7">
    <location>
        <begin position="23"/>
        <end position="53"/>
    </location>
</feature>
<evidence type="ECO:0000256" key="1">
    <source>
        <dbReference type="ARBA" id="ARBA00022723"/>
    </source>
</evidence>
<evidence type="ECO:0000256" key="6">
    <source>
        <dbReference type="SAM" id="MobiDB-lite"/>
    </source>
</evidence>
<dbReference type="SMART" id="SM00066">
    <property type="entry name" value="GAL4"/>
    <property type="match status" value="1"/>
</dbReference>
<dbReference type="CDD" id="cd00067">
    <property type="entry name" value="GAL4"/>
    <property type="match status" value="1"/>
</dbReference>
<evidence type="ECO:0000256" key="4">
    <source>
        <dbReference type="ARBA" id="ARBA00023163"/>
    </source>
</evidence>
<keyword evidence="2" id="KW-0805">Transcription regulation</keyword>
<evidence type="ECO:0000313" key="8">
    <source>
        <dbReference type="EMBL" id="PWY86388.1"/>
    </source>
</evidence>
<feature type="region of interest" description="Disordered" evidence="6">
    <location>
        <begin position="163"/>
        <end position="185"/>
    </location>
</feature>
<keyword evidence="3" id="KW-0238">DNA-binding</keyword>
<dbReference type="GeneID" id="37119371"/>
<evidence type="ECO:0000256" key="5">
    <source>
        <dbReference type="ARBA" id="ARBA00023242"/>
    </source>
</evidence>
<dbReference type="PROSITE" id="PS00463">
    <property type="entry name" value="ZN2_CY6_FUNGAL_1"/>
    <property type="match status" value="1"/>
</dbReference>
<dbReference type="Pfam" id="PF00172">
    <property type="entry name" value="Zn_clus"/>
    <property type="match status" value="1"/>
</dbReference>
<dbReference type="SUPFAM" id="SSF57701">
    <property type="entry name" value="Zn2/Cys6 DNA-binding domain"/>
    <property type="match status" value="1"/>
</dbReference>
<feature type="region of interest" description="Disordered" evidence="6">
    <location>
        <begin position="634"/>
        <end position="685"/>
    </location>
</feature>
<dbReference type="GO" id="GO:0003677">
    <property type="term" value="F:DNA binding"/>
    <property type="evidence" value="ECO:0007669"/>
    <property type="project" value="UniProtKB-KW"/>
</dbReference>
<dbReference type="PANTHER" id="PTHR46910">
    <property type="entry name" value="TRANSCRIPTION FACTOR PDR1"/>
    <property type="match status" value="1"/>
</dbReference>
<feature type="compositionally biased region" description="Polar residues" evidence="6">
    <location>
        <begin position="634"/>
        <end position="658"/>
    </location>
</feature>
<keyword evidence="9" id="KW-1185">Reference proteome</keyword>
<dbReference type="AlphaFoldDB" id="A0A317WMX3"/>
<dbReference type="STRING" id="1450535.A0A317WMX3"/>
<dbReference type="SMART" id="SM00906">
    <property type="entry name" value="Fungal_trans"/>
    <property type="match status" value="1"/>
</dbReference>
<evidence type="ECO:0000256" key="3">
    <source>
        <dbReference type="ARBA" id="ARBA00023125"/>
    </source>
</evidence>
<dbReference type="RefSeq" id="XP_025466979.1">
    <property type="nucleotide sequence ID" value="XM_025617228.1"/>
</dbReference>
<dbReference type="EMBL" id="MSFK01000015">
    <property type="protein sequence ID" value="PWY86388.1"/>
    <property type="molecule type" value="Genomic_DNA"/>
</dbReference>
<proteinExistence type="predicted"/>
<dbReference type="InterPro" id="IPR001138">
    <property type="entry name" value="Zn2Cys6_DnaBD"/>
</dbReference>
<dbReference type="PROSITE" id="PS50048">
    <property type="entry name" value="ZN2_CY6_FUNGAL_2"/>
    <property type="match status" value="1"/>
</dbReference>
<feature type="region of interest" description="Disordered" evidence="6">
    <location>
        <begin position="94"/>
        <end position="145"/>
    </location>
</feature>
<sequence length="714" mass="79467">MSDTESVDARHAGDAEPSGPEPACDECRIRKVRCDRDSPLCSSCRKSNLICQYTQKGKRINHTKKLVNDVQLLGTRLDRIEEALVRCMSIVSASNSPHNSGSATPYSPDTQRTEAGDSCGSSDNSDGSLMDGLSDQTGFPGGHAFGPSSSMASLYTEAQAAGDQLASSLSQQDSLEGPGQWPPAQESMLRTQIAQASALFQRLATDSPPISEPEYHDNLLPCLPPRALLEVFLETYFRELSPLLPIYDRESVLAAMQTQYGSTVDGPDPAWIVSFSSILLQTLEAKSTATKKTDMMARSTLEVDLLFQLLLNTRRCYNRFERLLQPRVANVQALLSMALVALKYFRFTMFETVFTQACELAKSMGLHQSSSTADANQCDECQKLFWSLFILDKHTSLMSGKPCLLPSFDCGIPLPSSTTGVLLDDLFAARISLAHIEEDIFCNLYSAKAPLLSQNRLSRRAHKLVRRLNDWTIHHSRILYPPASTTTTAQQATELRYALCICRVLVHRRILTPESRQTRLEHARTGLRLLQELCESYHPGDSISGFTVFESILLNYPIILFLEIYIHLLTPDISTPTSTTTAITSDTNDLIFFASRADYLAANGSTTSYAATIRSITQLCSHIATSLLHPTSYSSPQLHPHHSTPNIQHYPQHQNQDPDPTWEIPWLSTPTSTPLEPNHHHHHHPGTDPYPYGEWEMISDSTPIDFDDIMDTYR</sequence>
<dbReference type="Pfam" id="PF04082">
    <property type="entry name" value="Fungal_trans"/>
    <property type="match status" value="1"/>
</dbReference>
<organism evidence="8 9">
    <name type="scientific">Aspergillus sclerotioniger CBS 115572</name>
    <dbReference type="NCBI Taxonomy" id="1450535"/>
    <lineage>
        <taxon>Eukaryota</taxon>
        <taxon>Fungi</taxon>
        <taxon>Dikarya</taxon>
        <taxon>Ascomycota</taxon>
        <taxon>Pezizomycotina</taxon>
        <taxon>Eurotiomycetes</taxon>
        <taxon>Eurotiomycetidae</taxon>
        <taxon>Eurotiales</taxon>
        <taxon>Aspergillaceae</taxon>
        <taxon>Aspergillus</taxon>
        <taxon>Aspergillus subgen. Circumdati</taxon>
    </lineage>
</organism>
<feature type="compositionally biased region" description="Low complexity" evidence="6">
    <location>
        <begin position="163"/>
        <end position="175"/>
    </location>
</feature>
<evidence type="ECO:0000259" key="7">
    <source>
        <dbReference type="PROSITE" id="PS50048"/>
    </source>
</evidence>
<protein>
    <recommendedName>
        <fullName evidence="7">Zn(2)-C6 fungal-type domain-containing protein</fullName>
    </recommendedName>
</protein>
<dbReference type="OrthoDB" id="103819at2759"/>
<dbReference type="GO" id="GO:0006351">
    <property type="term" value="P:DNA-templated transcription"/>
    <property type="evidence" value="ECO:0007669"/>
    <property type="project" value="InterPro"/>
</dbReference>
<feature type="compositionally biased region" description="Low complexity" evidence="6">
    <location>
        <begin position="116"/>
        <end position="128"/>
    </location>
</feature>
<keyword evidence="5" id="KW-0539">Nucleus</keyword>
<dbReference type="GO" id="GO:0008270">
    <property type="term" value="F:zinc ion binding"/>
    <property type="evidence" value="ECO:0007669"/>
    <property type="project" value="InterPro"/>
</dbReference>
<name>A0A317WMX3_9EURO</name>
<keyword evidence="4" id="KW-0804">Transcription</keyword>
<dbReference type="InterPro" id="IPR050987">
    <property type="entry name" value="AtrR-like"/>
</dbReference>
<dbReference type="CDD" id="cd12148">
    <property type="entry name" value="fungal_TF_MHR"/>
    <property type="match status" value="1"/>
</dbReference>
<dbReference type="GO" id="GO:0000981">
    <property type="term" value="F:DNA-binding transcription factor activity, RNA polymerase II-specific"/>
    <property type="evidence" value="ECO:0007669"/>
    <property type="project" value="InterPro"/>
</dbReference>
<dbReference type="InterPro" id="IPR036864">
    <property type="entry name" value="Zn2-C6_fun-type_DNA-bd_sf"/>
</dbReference>
<comment type="caution">
    <text evidence="8">The sequence shown here is derived from an EMBL/GenBank/DDBJ whole genome shotgun (WGS) entry which is preliminary data.</text>
</comment>
<feature type="region of interest" description="Disordered" evidence="6">
    <location>
        <begin position="1"/>
        <end position="23"/>
    </location>
</feature>
<accession>A0A317WMX3</accession>
<dbReference type="InterPro" id="IPR007219">
    <property type="entry name" value="XnlR_reg_dom"/>
</dbReference>